<protein>
    <recommendedName>
        <fullName evidence="3">Co-chaperonin GroES</fullName>
    </recommendedName>
    <alternativeName>
        <fullName evidence="3">10 kDa chaperonin</fullName>
    </alternativeName>
    <alternativeName>
        <fullName evidence="3">Chaperonin-10</fullName>
        <shortName evidence="3">Cpn10</shortName>
    </alternativeName>
</protein>
<evidence type="ECO:0000256" key="4">
    <source>
        <dbReference type="RuleBase" id="RU000535"/>
    </source>
</evidence>
<dbReference type="GO" id="GO:0046872">
    <property type="term" value="F:metal ion binding"/>
    <property type="evidence" value="ECO:0007669"/>
    <property type="project" value="TreeGrafter"/>
</dbReference>
<dbReference type="EMBL" id="MEVH01000015">
    <property type="protein sequence ID" value="OGC51693.1"/>
    <property type="molecule type" value="Genomic_DNA"/>
</dbReference>
<comment type="function">
    <text evidence="3 4">Together with the chaperonin GroEL, plays an essential role in assisting protein folding. The GroEL-GroES system forms a nano-cage that allows encapsulation of the non-native substrate proteins and provides a physical environment optimized to promote and accelerate protein folding. GroES binds to the apical surface of the GroEL ring, thereby capping the opening of the GroEL channel.</text>
</comment>
<dbReference type="PRINTS" id="PR00297">
    <property type="entry name" value="CHAPERONIN10"/>
</dbReference>
<dbReference type="InterPro" id="IPR020818">
    <property type="entry name" value="Chaperonin_GroES"/>
</dbReference>
<dbReference type="GO" id="GO:0051082">
    <property type="term" value="F:unfolded protein binding"/>
    <property type="evidence" value="ECO:0007669"/>
    <property type="project" value="TreeGrafter"/>
</dbReference>
<accession>A0A1F4V570</accession>
<dbReference type="GO" id="GO:0005524">
    <property type="term" value="F:ATP binding"/>
    <property type="evidence" value="ECO:0007669"/>
    <property type="project" value="InterPro"/>
</dbReference>
<dbReference type="Proteomes" id="UP000178771">
    <property type="component" value="Unassembled WGS sequence"/>
</dbReference>
<dbReference type="PANTHER" id="PTHR10772">
    <property type="entry name" value="10 KDA HEAT SHOCK PROTEIN"/>
    <property type="match status" value="1"/>
</dbReference>
<comment type="subcellular location">
    <subcellularLocation>
        <location evidence="3">Cytoplasm</location>
    </subcellularLocation>
</comment>
<dbReference type="STRING" id="1802624.A2982_03420"/>
<dbReference type="HAMAP" id="MF_00580">
    <property type="entry name" value="CH10"/>
    <property type="match status" value="1"/>
</dbReference>
<dbReference type="InterPro" id="IPR018369">
    <property type="entry name" value="Chaprnonin_Cpn10_CS"/>
</dbReference>
<comment type="similarity">
    <text evidence="1 3 4">Belongs to the GroES chaperonin family.</text>
</comment>
<dbReference type="SUPFAM" id="SSF50129">
    <property type="entry name" value="GroES-like"/>
    <property type="match status" value="1"/>
</dbReference>
<dbReference type="GO" id="GO:0044183">
    <property type="term" value="F:protein folding chaperone"/>
    <property type="evidence" value="ECO:0007669"/>
    <property type="project" value="InterPro"/>
</dbReference>
<gene>
    <name evidence="3" type="primary">groES</name>
    <name evidence="3" type="synonym">groS</name>
    <name evidence="5" type="ORF">A2982_03420</name>
</gene>
<dbReference type="SMART" id="SM00883">
    <property type="entry name" value="Cpn10"/>
    <property type="match status" value="1"/>
</dbReference>
<dbReference type="InterPro" id="IPR037124">
    <property type="entry name" value="Chaperonin_GroES_sf"/>
</dbReference>
<dbReference type="InterPro" id="IPR011032">
    <property type="entry name" value="GroES-like_sf"/>
</dbReference>
<evidence type="ECO:0000256" key="2">
    <source>
        <dbReference type="ARBA" id="ARBA00023186"/>
    </source>
</evidence>
<dbReference type="AlphaFoldDB" id="A0A1F4V570"/>
<proteinExistence type="inferred from homology"/>
<sequence length="97" mass="10518">MKIKPISDKVVLKLLDPKEKTSGGIYLPDEAQEETHLAEVIAVGEGRFSESGQLIKPGVKKGQKVLIKGKWAGDNVTIDGVEYKIVSDTDILAVVED</sequence>
<keyword evidence="2 3" id="KW-0143">Chaperone</keyword>
<organism evidence="5 6">
    <name type="scientific">candidate division WWE3 bacterium RIFCSPLOWO2_01_FULL_39_13</name>
    <dbReference type="NCBI Taxonomy" id="1802624"/>
    <lineage>
        <taxon>Bacteria</taxon>
        <taxon>Katanobacteria</taxon>
    </lineage>
</organism>
<dbReference type="PANTHER" id="PTHR10772:SF58">
    <property type="entry name" value="CO-CHAPERONIN GROES"/>
    <property type="match status" value="1"/>
</dbReference>
<dbReference type="GO" id="GO:0051087">
    <property type="term" value="F:protein-folding chaperone binding"/>
    <property type="evidence" value="ECO:0007669"/>
    <property type="project" value="TreeGrafter"/>
</dbReference>
<dbReference type="Gene3D" id="2.30.33.40">
    <property type="entry name" value="GroES chaperonin"/>
    <property type="match status" value="1"/>
</dbReference>
<comment type="caution">
    <text evidence="5">The sequence shown here is derived from an EMBL/GenBank/DDBJ whole genome shotgun (WGS) entry which is preliminary data.</text>
</comment>
<evidence type="ECO:0000256" key="1">
    <source>
        <dbReference type="ARBA" id="ARBA00006975"/>
    </source>
</evidence>
<name>A0A1F4V570_UNCKA</name>
<reference evidence="5 6" key="1">
    <citation type="journal article" date="2016" name="Nat. Commun.">
        <title>Thousands of microbial genomes shed light on interconnected biogeochemical processes in an aquifer system.</title>
        <authorList>
            <person name="Anantharaman K."/>
            <person name="Brown C.T."/>
            <person name="Hug L.A."/>
            <person name="Sharon I."/>
            <person name="Castelle C.J."/>
            <person name="Probst A.J."/>
            <person name="Thomas B.C."/>
            <person name="Singh A."/>
            <person name="Wilkins M.J."/>
            <person name="Karaoz U."/>
            <person name="Brodie E.L."/>
            <person name="Williams K.H."/>
            <person name="Hubbard S.S."/>
            <person name="Banfield J.F."/>
        </authorList>
    </citation>
    <scope>NUCLEOTIDE SEQUENCE [LARGE SCALE GENOMIC DNA]</scope>
</reference>
<dbReference type="GO" id="GO:0005737">
    <property type="term" value="C:cytoplasm"/>
    <property type="evidence" value="ECO:0007669"/>
    <property type="project" value="UniProtKB-SubCell"/>
</dbReference>
<dbReference type="PROSITE" id="PS00681">
    <property type="entry name" value="CHAPERONINS_CPN10"/>
    <property type="match status" value="1"/>
</dbReference>
<evidence type="ECO:0000256" key="3">
    <source>
        <dbReference type="HAMAP-Rule" id="MF_00580"/>
    </source>
</evidence>
<dbReference type="FunFam" id="2.30.33.40:FF:000001">
    <property type="entry name" value="10 kDa chaperonin"/>
    <property type="match status" value="1"/>
</dbReference>
<keyword evidence="3" id="KW-0963">Cytoplasm</keyword>
<dbReference type="CDD" id="cd00320">
    <property type="entry name" value="cpn10"/>
    <property type="match status" value="1"/>
</dbReference>
<comment type="subunit">
    <text evidence="3">Heptamer of 7 subunits arranged in a ring. Interacts with the chaperonin GroEL.</text>
</comment>
<evidence type="ECO:0000313" key="6">
    <source>
        <dbReference type="Proteomes" id="UP000178771"/>
    </source>
</evidence>
<dbReference type="Pfam" id="PF00166">
    <property type="entry name" value="Cpn10"/>
    <property type="match status" value="1"/>
</dbReference>
<evidence type="ECO:0000313" key="5">
    <source>
        <dbReference type="EMBL" id="OGC51693.1"/>
    </source>
</evidence>